<name>A0A2K3QBN4_9HYPO</name>
<evidence type="ECO:0000313" key="4">
    <source>
        <dbReference type="Proteomes" id="UP000236621"/>
    </source>
</evidence>
<feature type="chain" id="PRO_5014381052" description="Secreted protein" evidence="2">
    <location>
        <begin position="21"/>
        <end position="146"/>
    </location>
</feature>
<proteinExistence type="predicted"/>
<sequence length="146" mass="15547">MVWSFGFFIWLLIQAPVAVPRLGRNLESLDTCVGRPARGARAPLRGNWRKQGTMDGPRTKRGTRRGTGTSQGRGTVTPWAATSLLLMHGLYFALPPPPVLPSGFVGSSAGESAVPRPLSRRRPRTGSSVSPSCPSPCAPTTASVRP</sequence>
<protein>
    <recommendedName>
        <fullName evidence="5">Secreted protein</fullName>
    </recommendedName>
</protein>
<evidence type="ECO:0000256" key="2">
    <source>
        <dbReference type="SAM" id="SignalP"/>
    </source>
</evidence>
<dbReference type="EMBL" id="NRSZ01000827">
    <property type="protein sequence ID" value="PNY24924.1"/>
    <property type="molecule type" value="Genomic_DNA"/>
</dbReference>
<reference evidence="3 4" key="1">
    <citation type="submission" date="2017-08" db="EMBL/GenBank/DDBJ databases">
        <title>Harnessing the power of phylogenomics to disentangle the directionality and signatures of interkingdom host jumping in the parasitic fungal genus Tolypocladium.</title>
        <authorList>
            <person name="Quandt C.A."/>
            <person name="Patterson W."/>
            <person name="Spatafora J.W."/>
        </authorList>
    </citation>
    <scope>NUCLEOTIDE SEQUENCE [LARGE SCALE GENOMIC DNA]</scope>
    <source>
        <strain evidence="3 4">CBS 113982</strain>
    </source>
</reference>
<feature type="region of interest" description="Disordered" evidence="1">
    <location>
        <begin position="40"/>
        <end position="76"/>
    </location>
</feature>
<feature type="region of interest" description="Disordered" evidence="1">
    <location>
        <begin position="103"/>
        <end position="146"/>
    </location>
</feature>
<organism evidence="3 4">
    <name type="scientific">Tolypocladium capitatum</name>
    <dbReference type="NCBI Taxonomy" id="45235"/>
    <lineage>
        <taxon>Eukaryota</taxon>
        <taxon>Fungi</taxon>
        <taxon>Dikarya</taxon>
        <taxon>Ascomycota</taxon>
        <taxon>Pezizomycotina</taxon>
        <taxon>Sordariomycetes</taxon>
        <taxon>Hypocreomycetidae</taxon>
        <taxon>Hypocreales</taxon>
        <taxon>Ophiocordycipitaceae</taxon>
        <taxon>Tolypocladium</taxon>
    </lineage>
</organism>
<feature type="compositionally biased region" description="Low complexity" evidence="1">
    <location>
        <begin position="66"/>
        <end position="76"/>
    </location>
</feature>
<comment type="caution">
    <text evidence="3">The sequence shown here is derived from an EMBL/GenBank/DDBJ whole genome shotgun (WGS) entry which is preliminary data.</text>
</comment>
<gene>
    <name evidence="3" type="ORF">TCAP_05139</name>
</gene>
<evidence type="ECO:0000313" key="3">
    <source>
        <dbReference type="EMBL" id="PNY24924.1"/>
    </source>
</evidence>
<dbReference type="AlphaFoldDB" id="A0A2K3QBN4"/>
<keyword evidence="4" id="KW-1185">Reference proteome</keyword>
<evidence type="ECO:0008006" key="5">
    <source>
        <dbReference type="Google" id="ProtNLM"/>
    </source>
</evidence>
<accession>A0A2K3QBN4</accession>
<dbReference type="Proteomes" id="UP000236621">
    <property type="component" value="Unassembled WGS sequence"/>
</dbReference>
<feature type="signal peptide" evidence="2">
    <location>
        <begin position="1"/>
        <end position="20"/>
    </location>
</feature>
<evidence type="ECO:0000256" key="1">
    <source>
        <dbReference type="SAM" id="MobiDB-lite"/>
    </source>
</evidence>
<keyword evidence="2" id="KW-0732">Signal</keyword>